<proteinExistence type="predicted"/>
<dbReference type="PANTHER" id="PTHR35787:SF1">
    <property type="entry name" value="GLYCEROL UPTAKE OPERON ANTITERMINATOR REGULATORY PROTEIN"/>
    <property type="match status" value="1"/>
</dbReference>
<dbReference type="GO" id="GO:0006071">
    <property type="term" value="P:glycerol metabolic process"/>
    <property type="evidence" value="ECO:0007669"/>
    <property type="project" value="UniProtKB-UniRule"/>
</dbReference>
<dbReference type="EMBL" id="QYTU02000013">
    <property type="protein sequence ID" value="RWR11919.1"/>
    <property type="molecule type" value="Genomic_DNA"/>
</dbReference>
<gene>
    <name evidence="2" type="ORF">D4N35_007580</name>
</gene>
<dbReference type="OrthoDB" id="9799580at2"/>
<evidence type="ECO:0000313" key="3">
    <source>
        <dbReference type="Proteomes" id="UP000273811"/>
    </source>
</evidence>
<dbReference type="PANTHER" id="PTHR35787">
    <property type="entry name" value="GLYCEROL UPTAKE OPERON ANTITERMINATOR REGULATORY PROTEIN"/>
    <property type="match status" value="1"/>
</dbReference>
<organism evidence="2 3">
    <name type="scientific">Siminovitchia fortis</name>
    <dbReference type="NCBI Taxonomy" id="254758"/>
    <lineage>
        <taxon>Bacteria</taxon>
        <taxon>Bacillati</taxon>
        <taxon>Bacillota</taxon>
        <taxon>Bacilli</taxon>
        <taxon>Bacillales</taxon>
        <taxon>Bacillaceae</taxon>
        <taxon>Siminovitchia</taxon>
    </lineage>
</organism>
<evidence type="ECO:0000256" key="1">
    <source>
        <dbReference type="PIRNR" id="PIRNR016897"/>
    </source>
</evidence>
<evidence type="ECO:0000313" key="2">
    <source>
        <dbReference type="EMBL" id="RWR11919.1"/>
    </source>
</evidence>
<dbReference type="Pfam" id="PF04309">
    <property type="entry name" value="G3P_antiterm"/>
    <property type="match status" value="1"/>
</dbReference>
<keyword evidence="1" id="KW-0319">Glycerol metabolism</keyword>
<dbReference type="AlphaFoldDB" id="A0A443IUX6"/>
<dbReference type="GO" id="GO:0006355">
    <property type="term" value="P:regulation of DNA-templated transcription"/>
    <property type="evidence" value="ECO:0007669"/>
    <property type="project" value="InterPro"/>
</dbReference>
<protein>
    <recommendedName>
        <fullName evidence="1">Glycerol uptake operon antiterminator regulatory protein</fullName>
    </recommendedName>
</protein>
<dbReference type="RefSeq" id="WP_120072095.1">
    <property type="nucleotide sequence ID" value="NZ_CP126113.1"/>
</dbReference>
<accession>A0A443IUX6</accession>
<dbReference type="PIRSF" id="PIRSF016897">
    <property type="entry name" value="GlpP"/>
    <property type="match status" value="1"/>
</dbReference>
<dbReference type="Proteomes" id="UP000273811">
    <property type="component" value="Unassembled WGS sequence"/>
</dbReference>
<sequence length="187" mass="20834">MRIEDMVESQIIASVKSEEDLDSALKSNVNIVFLLTGNLLTAERYISQLRESGKYVFLHLDFIEGLSNSRSTISFIAEVWKPTGIITTKGNMIKFAKEMNLMTIQRIFLLDRSALYKGIEMVKSCNPDAVEIMPGIMPKIIDQLASELHYPIIVGGLVSEIQEVYDALKAGALAVSSGNPAMWNYEI</sequence>
<comment type="caution">
    <text evidence="2">The sequence shown here is derived from an EMBL/GenBank/DDBJ whole genome shotgun (WGS) entry which is preliminary data.</text>
</comment>
<dbReference type="SUPFAM" id="SSF110391">
    <property type="entry name" value="GlpP-like"/>
    <property type="match status" value="1"/>
</dbReference>
<dbReference type="InterPro" id="IPR013785">
    <property type="entry name" value="Aldolase_TIM"/>
</dbReference>
<keyword evidence="1" id="KW-0805">Transcription regulation</keyword>
<dbReference type="Gene3D" id="3.20.20.70">
    <property type="entry name" value="Aldolase class I"/>
    <property type="match status" value="1"/>
</dbReference>
<comment type="function">
    <text evidence="1">Regulates expression of the glpD operon. In the presence of glycerol 3-phosphate (G3P) causes antitermination of transcription of glpD at the inverted repeat of the leader region to enhance its transcription. Binds and stabilizes glpD leader mRNA.</text>
</comment>
<reference evidence="2" key="1">
    <citation type="submission" date="2018-12" db="EMBL/GenBank/DDBJ databases">
        <authorList>
            <person name="Sun L."/>
            <person name="Chen Z."/>
        </authorList>
    </citation>
    <scope>NUCLEOTIDE SEQUENCE [LARGE SCALE GENOMIC DNA]</scope>
    <source>
        <strain evidence="2">DSM 16012</strain>
    </source>
</reference>
<name>A0A443IUX6_9BACI</name>
<keyword evidence="3" id="KW-1185">Reference proteome</keyword>
<keyword evidence="1" id="KW-0804">Transcription</keyword>
<dbReference type="GO" id="GO:0003723">
    <property type="term" value="F:RNA binding"/>
    <property type="evidence" value="ECO:0007669"/>
    <property type="project" value="UniProtKB-KW"/>
</dbReference>
<dbReference type="GeneID" id="56391195"/>
<keyword evidence="1" id="KW-0694">RNA-binding</keyword>
<dbReference type="InterPro" id="IPR006699">
    <property type="entry name" value="GlpP"/>
</dbReference>